<name>A0ABT5IEL5_9CAUL</name>
<feature type="chain" id="PRO_5046782722" evidence="1">
    <location>
        <begin position="25"/>
        <end position="550"/>
    </location>
</feature>
<dbReference type="InterPro" id="IPR037524">
    <property type="entry name" value="PA14/GLEYA"/>
</dbReference>
<organism evidence="3 4">
    <name type="scientific">Asticcacaulis currens</name>
    <dbReference type="NCBI Taxonomy" id="2984210"/>
    <lineage>
        <taxon>Bacteria</taxon>
        <taxon>Pseudomonadati</taxon>
        <taxon>Pseudomonadota</taxon>
        <taxon>Alphaproteobacteria</taxon>
        <taxon>Caulobacterales</taxon>
        <taxon>Caulobacteraceae</taxon>
        <taxon>Asticcacaulis</taxon>
    </lineage>
</organism>
<dbReference type="InterPro" id="IPR011658">
    <property type="entry name" value="PA14_dom"/>
</dbReference>
<evidence type="ECO:0000256" key="1">
    <source>
        <dbReference type="SAM" id="SignalP"/>
    </source>
</evidence>
<dbReference type="InterPro" id="IPR002591">
    <property type="entry name" value="Phosphodiest/P_Trfase"/>
</dbReference>
<dbReference type="PROSITE" id="PS51820">
    <property type="entry name" value="PA14"/>
    <property type="match status" value="1"/>
</dbReference>
<dbReference type="InterPro" id="IPR059177">
    <property type="entry name" value="GH29D-like_dom"/>
</dbReference>
<accession>A0ABT5IEL5</accession>
<dbReference type="EMBL" id="JAQQKW010000004">
    <property type="protein sequence ID" value="MDC7694378.1"/>
    <property type="molecule type" value="Genomic_DNA"/>
</dbReference>
<dbReference type="RefSeq" id="WP_272741089.1">
    <property type="nucleotide sequence ID" value="NZ_JAQQKW010000004.1"/>
</dbReference>
<sequence>MLHNLRSLTLAATALVALATPAFAEPSRHVIIIGVDGMSTDGVRTARTPVMHEMMKTGSSSLHARGVLPTTSAANWASILNGAGPEQHGVTKNDWQVGDFNFPTSVTGSGGFFPSLFQIVTDQHPEWEVGSIYQWDGFGNLYDHRFVDYDVNPKTEDETASLAADYIRRKKPNLLFIHLDHVDHVGHADGHGTPQYYQAVEKADRLIGLIRQATVDAGIDKDTTILVTSDHGGVGKGHGGESLAELEIPWIAYGHGIRAGRDVDQPINTFDTPATVARLLGVKIPYAWLGRPVALALEGEPAPDQVYRTSSFYAMPVIEPVNAGNSPSGGLFVNKGATLTIRNPNPAGEVRYTLDNSTPTATSTLYSKPVAITRSTIVRAALFVDGKPASVPTTGYFRLVQDTPAAPKGVTWHAYALPEGTARLPDFNRLSPIASGHAYEFSLDGLTLPQTDNVAVVFEGDLDIVTAGSYGFILASDDGSKLYIDGRTVVDNDGDHGVVSANGSADLTPGKHRLRVEYFNGGGGSWLGAYYQGPGVARQFIDANRLTPVK</sequence>
<dbReference type="PANTHER" id="PTHR10151:SF120">
    <property type="entry name" value="BIS(5'-ADENOSYL)-TRIPHOSPHATASE"/>
    <property type="match status" value="1"/>
</dbReference>
<evidence type="ECO:0000259" key="2">
    <source>
        <dbReference type="PROSITE" id="PS51820"/>
    </source>
</evidence>
<feature type="signal peptide" evidence="1">
    <location>
        <begin position="1"/>
        <end position="24"/>
    </location>
</feature>
<proteinExistence type="predicted"/>
<keyword evidence="4" id="KW-1185">Reference proteome</keyword>
<dbReference type="Pfam" id="PF07691">
    <property type="entry name" value="PA14"/>
    <property type="match status" value="1"/>
</dbReference>
<dbReference type="SUPFAM" id="SSF56988">
    <property type="entry name" value="Anthrax protective antigen"/>
    <property type="match status" value="1"/>
</dbReference>
<feature type="domain" description="PA14" evidence="2">
    <location>
        <begin position="405"/>
        <end position="545"/>
    </location>
</feature>
<dbReference type="Gene3D" id="3.40.720.10">
    <property type="entry name" value="Alkaline Phosphatase, subunit A"/>
    <property type="match status" value="1"/>
</dbReference>
<dbReference type="Proteomes" id="UP001216595">
    <property type="component" value="Unassembled WGS sequence"/>
</dbReference>
<evidence type="ECO:0000313" key="4">
    <source>
        <dbReference type="Proteomes" id="UP001216595"/>
    </source>
</evidence>
<dbReference type="SMART" id="SM00758">
    <property type="entry name" value="PA14"/>
    <property type="match status" value="1"/>
</dbReference>
<gene>
    <name evidence="3" type="ORF">PQU94_08795</name>
</gene>
<dbReference type="InterPro" id="IPR017850">
    <property type="entry name" value="Alkaline_phosphatase_core_sf"/>
</dbReference>
<dbReference type="SUPFAM" id="SSF53649">
    <property type="entry name" value="Alkaline phosphatase-like"/>
    <property type="match status" value="1"/>
</dbReference>
<dbReference type="Pfam" id="PF13290">
    <property type="entry name" value="CHB_HEX_C_1"/>
    <property type="match status" value="1"/>
</dbReference>
<protein>
    <submittedName>
        <fullName evidence="3">Alkaline phosphatase family protein</fullName>
    </submittedName>
</protein>
<evidence type="ECO:0000313" key="3">
    <source>
        <dbReference type="EMBL" id="MDC7694378.1"/>
    </source>
</evidence>
<keyword evidence="1" id="KW-0732">Signal</keyword>
<dbReference type="Gene3D" id="2.60.120.380">
    <property type="match status" value="1"/>
</dbReference>
<dbReference type="Pfam" id="PF01663">
    <property type="entry name" value="Phosphodiest"/>
    <property type="match status" value="1"/>
</dbReference>
<reference evidence="3 4" key="1">
    <citation type="submission" date="2023-01" db="EMBL/GenBank/DDBJ databases">
        <title>Novel species of the genus Asticcacaulis isolated from rivers.</title>
        <authorList>
            <person name="Lu H."/>
        </authorList>
    </citation>
    <scope>NUCLEOTIDE SEQUENCE [LARGE SCALE GENOMIC DNA]</scope>
    <source>
        <strain evidence="3 4">DXS10W</strain>
    </source>
</reference>
<comment type="caution">
    <text evidence="3">The sequence shown here is derived from an EMBL/GenBank/DDBJ whole genome shotgun (WGS) entry which is preliminary data.</text>
</comment>
<dbReference type="CDD" id="cd00016">
    <property type="entry name" value="ALP_like"/>
    <property type="match status" value="1"/>
</dbReference>
<dbReference type="PANTHER" id="PTHR10151">
    <property type="entry name" value="ECTONUCLEOTIDE PYROPHOSPHATASE/PHOSPHODIESTERASE"/>
    <property type="match status" value="1"/>
</dbReference>